<dbReference type="OrthoDB" id="1103324at2759"/>
<dbReference type="Gene3D" id="1.10.630.10">
    <property type="entry name" value="Cytochrome P450"/>
    <property type="match status" value="1"/>
</dbReference>
<protein>
    <submittedName>
        <fullName evidence="12">Putative licodione synthase</fullName>
        <ecNumber evidence="12">1.14.14.140</ecNumber>
    </submittedName>
</protein>
<keyword evidence="7 10" id="KW-0408">Iron</keyword>
<evidence type="ECO:0000256" key="10">
    <source>
        <dbReference type="PIRSR" id="PIRSR602401-1"/>
    </source>
</evidence>
<name>A0A2P6QI75_ROSCH</name>
<keyword evidence="13" id="KW-1185">Reference proteome</keyword>
<dbReference type="OMA" id="DTFHVIY"/>
<evidence type="ECO:0000256" key="2">
    <source>
        <dbReference type="ARBA" id="ARBA00004370"/>
    </source>
</evidence>
<dbReference type="GO" id="GO:0016020">
    <property type="term" value="C:membrane"/>
    <property type="evidence" value="ECO:0007669"/>
    <property type="project" value="UniProtKB-SubCell"/>
</dbReference>
<dbReference type="InterPro" id="IPR001128">
    <property type="entry name" value="Cyt_P450"/>
</dbReference>
<feature type="binding site" description="axial binding residue" evidence="10">
    <location>
        <position position="451"/>
    </location>
    <ligand>
        <name>heme</name>
        <dbReference type="ChEBI" id="CHEBI:30413"/>
    </ligand>
    <ligandPart>
        <name>Fe</name>
        <dbReference type="ChEBI" id="CHEBI:18248"/>
    </ligandPart>
</feature>
<comment type="caution">
    <text evidence="12">The sequence shown here is derived from an EMBL/GenBank/DDBJ whole genome shotgun (WGS) entry which is preliminary data.</text>
</comment>
<dbReference type="GO" id="GO:0004497">
    <property type="term" value="F:monooxygenase activity"/>
    <property type="evidence" value="ECO:0007669"/>
    <property type="project" value="UniProtKB-KW"/>
</dbReference>
<dbReference type="PANTHER" id="PTHR47943">
    <property type="entry name" value="CYTOCHROME P450 93A3-LIKE"/>
    <property type="match status" value="1"/>
</dbReference>
<dbReference type="PRINTS" id="PR00463">
    <property type="entry name" value="EP450I"/>
</dbReference>
<reference evidence="12 13" key="1">
    <citation type="journal article" date="2018" name="Nat. Genet.">
        <title>The Rosa genome provides new insights in the design of modern roses.</title>
        <authorList>
            <person name="Bendahmane M."/>
        </authorList>
    </citation>
    <scope>NUCLEOTIDE SEQUENCE [LARGE SCALE GENOMIC DNA]</scope>
    <source>
        <strain evidence="13">cv. Old Blush</strain>
    </source>
</reference>
<keyword evidence="5 10" id="KW-0479">Metal-binding</keyword>
<dbReference type="EMBL" id="PDCK01000043">
    <property type="protein sequence ID" value="PRQ33880.1"/>
    <property type="molecule type" value="Genomic_DNA"/>
</dbReference>
<comment type="cofactor">
    <cofactor evidence="1 10">
        <name>heme</name>
        <dbReference type="ChEBI" id="CHEBI:30413"/>
    </cofactor>
</comment>
<evidence type="ECO:0000256" key="5">
    <source>
        <dbReference type="ARBA" id="ARBA00022723"/>
    </source>
</evidence>
<dbReference type="InterPro" id="IPR036396">
    <property type="entry name" value="Cyt_P450_sf"/>
</dbReference>
<dbReference type="GO" id="GO:0020037">
    <property type="term" value="F:heme binding"/>
    <property type="evidence" value="ECO:0007669"/>
    <property type="project" value="InterPro"/>
</dbReference>
<dbReference type="PRINTS" id="PR00385">
    <property type="entry name" value="P450"/>
</dbReference>
<dbReference type="GO" id="GO:0005506">
    <property type="term" value="F:iron ion binding"/>
    <property type="evidence" value="ECO:0007669"/>
    <property type="project" value="InterPro"/>
</dbReference>
<keyword evidence="8 11" id="KW-0503">Monooxygenase</keyword>
<keyword evidence="6 11" id="KW-0560">Oxidoreductase</keyword>
<sequence>MVVELVLLILFLILSIFISKKFHVKHYGDLPPSPLALPIIGHFHLLSPLIHRSFHDLSLRFGPIFSLRLGSVPCIVVTSPELAKEFLKTHELSFIDRSENTAVETMTYNASFAFAPYAHHWKFTKKLITNELLGGHSVDNFLAIRNQEYVRLLRLLAKKAETCESVNLSEELPRVSHNVIGQMMLGKYSSASRADEARLVVREATKIFGEFNFSDFNWIWKKLDLQGFRKRTEATHKKFDELVEKVIAEREELRKIQKKGDTIEEKDVKSFLDILLDILEGESSENLEVEFSRNHVKGLITDLFAASIDTTSISMEWALAELMNHPEVLKKARDEIYRVVKNGRLVGELDVPNLPYIQAIIKESLRLHPPLTFVTRKCVEQCKVGNYVIAKDTMLFINNWAIGRDPKNWEKPLEFCPERFLQLDGGDKASAIDVRGQQFQFLPFGSGRRICPGITLTMKMLPALLAAMIQCFDWKVVGTHYKNMDKENNVLEMDEKPGFTTPRAYDLVCVPVARFSPLSILDPQNEI</sequence>
<gene>
    <name evidence="12" type="ORF">RchiOBHm_Chr5g0062571</name>
</gene>
<dbReference type="GO" id="GO:0016705">
    <property type="term" value="F:oxidoreductase activity, acting on paired donors, with incorporation or reduction of molecular oxygen"/>
    <property type="evidence" value="ECO:0007669"/>
    <property type="project" value="InterPro"/>
</dbReference>
<accession>A0A2P6QI75</accession>
<evidence type="ECO:0000256" key="8">
    <source>
        <dbReference type="ARBA" id="ARBA00023033"/>
    </source>
</evidence>
<keyword evidence="9" id="KW-0472">Membrane</keyword>
<evidence type="ECO:0000256" key="6">
    <source>
        <dbReference type="ARBA" id="ARBA00023002"/>
    </source>
</evidence>
<evidence type="ECO:0000256" key="3">
    <source>
        <dbReference type="ARBA" id="ARBA00010617"/>
    </source>
</evidence>
<dbReference type="Pfam" id="PF00067">
    <property type="entry name" value="p450"/>
    <property type="match status" value="1"/>
</dbReference>
<comment type="subcellular location">
    <subcellularLocation>
        <location evidence="2">Membrane</location>
    </subcellularLocation>
</comment>
<comment type="similarity">
    <text evidence="3 11">Belongs to the cytochrome P450 family.</text>
</comment>
<dbReference type="EC" id="1.14.14.140" evidence="12"/>
<dbReference type="PANTHER" id="PTHR47943:SF8">
    <property type="entry name" value="CYTOCHROME P450"/>
    <property type="match status" value="1"/>
</dbReference>
<proteinExistence type="inferred from homology"/>
<dbReference type="InterPro" id="IPR017972">
    <property type="entry name" value="Cyt_P450_CS"/>
</dbReference>
<evidence type="ECO:0000256" key="11">
    <source>
        <dbReference type="RuleBase" id="RU000461"/>
    </source>
</evidence>
<evidence type="ECO:0000256" key="9">
    <source>
        <dbReference type="ARBA" id="ARBA00023136"/>
    </source>
</evidence>
<evidence type="ECO:0000313" key="12">
    <source>
        <dbReference type="EMBL" id="PRQ33880.1"/>
    </source>
</evidence>
<dbReference type="Proteomes" id="UP000238479">
    <property type="component" value="Chromosome 5"/>
</dbReference>
<dbReference type="Gramene" id="PRQ33880">
    <property type="protein sequence ID" value="PRQ33880"/>
    <property type="gene ID" value="RchiOBHm_Chr5g0062571"/>
</dbReference>
<dbReference type="PROSITE" id="PS00086">
    <property type="entry name" value="CYTOCHROME_P450"/>
    <property type="match status" value="1"/>
</dbReference>
<evidence type="ECO:0000313" key="13">
    <source>
        <dbReference type="Proteomes" id="UP000238479"/>
    </source>
</evidence>
<dbReference type="SUPFAM" id="SSF48264">
    <property type="entry name" value="Cytochrome P450"/>
    <property type="match status" value="1"/>
</dbReference>
<evidence type="ECO:0000256" key="1">
    <source>
        <dbReference type="ARBA" id="ARBA00001971"/>
    </source>
</evidence>
<organism evidence="12 13">
    <name type="scientific">Rosa chinensis</name>
    <name type="common">China rose</name>
    <dbReference type="NCBI Taxonomy" id="74649"/>
    <lineage>
        <taxon>Eukaryota</taxon>
        <taxon>Viridiplantae</taxon>
        <taxon>Streptophyta</taxon>
        <taxon>Embryophyta</taxon>
        <taxon>Tracheophyta</taxon>
        <taxon>Spermatophyta</taxon>
        <taxon>Magnoliopsida</taxon>
        <taxon>eudicotyledons</taxon>
        <taxon>Gunneridae</taxon>
        <taxon>Pentapetalae</taxon>
        <taxon>rosids</taxon>
        <taxon>fabids</taxon>
        <taxon>Rosales</taxon>
        <taxon>Rosaceae</taxon>
        <taxon>Rosoideae</taxon>
        <taxon>Rosoideae incertae sedis</taxon>
        <taxon>Rosa</taxon>
    </lineage>
</organism>
<keyword evidence="4 10" id="KW-0349">Heme</keyword>
<evidence type="ECO:0000256" key="4">
    <source>
        <dbReference type="ARBA" id="ARBA00022617"/>
    </source>
</evidence>
<dbReference type="AlphaFoldDB" id="A0A2P6QI75"/>
<dbReference type="InterPro" id="IPR002401">
    <property type="entry name" value="Cyt_P450_E_grp-I"/>
</dbReference>
<dbReference type="STRING" id="74649.A0A2P6QI75"/>
<evidence type="ECO:0000256" key="7">
    <source>
        <dbReference type="ARBA" id="ARBA00023004"/>
    </source>
</evidence>